<evidence type="ECO:0000313" key="2">
    <source>
        <dbReference type="Proteomes" id="UP000770717"/>
    </source>
</evidence>
<evidence type="ECO:0000313" key="1">
    <source>
        <dbReference type="EMBL" id="KAG9466068.1"/>
    </source>
</evidence>
<dbReference type="EMBL" id="WNTK01002393">
    <property type="protein sequence ID" value="KAG9466068.1"/>
    <property type="molecule type" value="Genomic_DNA"/>
</dbReference>
<accession>A0A8J6BMZ2</accession>
<dbReference type="AlphaFoldDB" id="A0A8J6BMZ2"/>
<comment type="caution">
    <text evidence="1">The sequence shown here is derived from an EMBL/GenBank/DDBJ whole genome shotgun (WGS) entry which is preliminary data.</text>
</comment>
<dbReference type="Proteomes" id="UP000770717">
    <property type="component" value="Unassembled WGS sequence"/>
</dbReference>
<name>A0A8J6BMZ2_ELECQ</name>
<gene>
    <name evidence="1" type="ORF">GDO78_017260</name>
</gene>
<organism evidence="1 2">
    <name type="scientific">Eleutherodactylus coqui</name>
    <name type="common">Puerto Rican coqui</name>
    <dbReference type="NCBI Taxonomy" id="57060"/>
    <lineage>
        <taxon>Eukaryota</taxon>
        <taxon>Metazoa</taxon>
        <taxon>Chordata</taxon>
        <taxon>Craniata</taxon>
        <taxon>Vertebrata</taxon>
        <taxon>Euteleostomi</taxon>
        <taxon>Amphibia</taxon>
        <taxon>Batrachia</taxon>
        <taxon>Anura</taxon>
        <taxon>Neobatrachia</taxon>
        <taxon>Hyloidea</taxon>
        <taxon>Eleutherodactylidae</taxon>
        <taxon>Eleutherodactylinae</taxon>
        <taxon>Eleutherodactylus</taxon>
        <taxon>Eleutherodactylus</taxon>
    </lineage>
</organism>
<keyword evidence="2" id="KW-1185">Reference proteome</keyword>
<sequence length="70" mass="8364">MLPPFYIQKCVLADRWSPGPNSKHHRAYNAQSSRQDRTCFRILYVKRKQNRAVWRALIEDSPELWILPPL</sequence>
<reference evidence="1" key="1">
    <citation type="thesis" date="2020" institute="ProQuest LLC" country="789 East Eisenhower Parkway, Ann Arbor, MI, USA">
        <title>Comparative Genomics and Chromosome Evolution.</title>
        <authorList>
            <person name="Mudd A.B."/>
        </authorList>
    </citation>
    <scope>NUCLEOTIDE SEQUENCE</scope>
    <source>
        <strain evidence="1">HN-11 Male</strain>
        <tissue evidence="1">Kidney and liver</tissue>
    </source>
</reference>
<protein>
    <submittedName>
        <fullName evidence="1">Uncharacterized protein</fullName>
    </submittedName>
</protein>
<proteinExistence type="predicted"/>